<dbReference type="GO" id="GO:0005524">
    <property type="term" value="F:ATP binding"/>
    <property type="evidence" value="ECO:0007669"/>
    <property type="project" value="InterPro"/>
</dbReference>
<feature type="region of interest" description="Disordered" evidence="1">
    <location>
        <begin position="454"/>
        <end position="495"/>
    </location>
</feature>
<dbReference type="EMBL" id="AGNL01018983">
    <property type="protein sequence ID" value="EJK62301.1"/>
    <property type="molecule type" value="Genomic_DNA"/>
</dbReference>
<evidence type="ECO:0000259" key="2">
    <source>
        <dbReference type="Pfam" id="PF00004"/>
    </source>
</evidence>
<dbReference type="OrthoDB" id="3046016at2759"/>
<dbReference type="InterPro" id="IPR052267">
    <property type="entry name" value="N-DRC_Component"/>
</dbReference>
<evidence type="ECO:0000313" key="4">
    <source>
        <dbReference type="Proteomes" id="UP000266841"/>
    </source>
</evidence>
<accession>K0SMY4</accession>
<dbReference type="InterPro" id="IPR027417">
    <property type="entry name" value="P-loop_NTPase"/>
</dbReference>
<dbReference type="PANTHER" id="PTHR14690">
    <property type="entry name" value="IQ MOTIF CONTAINING WITH AAA DOMAIN 1"/>
    <property type="match status" value="1"/>
</dbReference>
<feature type="domain" description="ATPase AAA-type core" evidence="2">
    <location>
        <begin position="587"/>
        <end position="718"/>
    </location>
</feature>
<dbReference type="InterPro" id="IPR003959">
    <property type="entry name" value="ATPase_AAA_core"/>
</dbReference>
<dbReference type="PROSITE" id="PS50096">
    <property type="entry name" value="IQ"/>
    <property type="match status" value="1"/>
</dbReference>
<name>K0SMY4_THAOC</name>
<gene>
    <name evidence="3" type="ORF">THAOC_17092</name>
</gene>
<dbReference type="AlphaFoldDB" id="K0SMY4"/>
<dbReference type="Proteomes" id="UP000266841">
    <property type="component" value="Unassembled WGS sequence"/>
</dbReference>
<dbReference type="InterPro" id="IPR000048">
    <property type="entry name" value="IQ_motif_EF-hand-BS"/>
</dbReference>
<dbReference type="Gene3D" id="3.40.50.300">
    <property type="entry name" value="P-loop containing nucleotide triphosphate hydrolases"/>
    <property type="match status" value="1"/>
</dbReference>
<feature type="region of interest" description="Disordered" evidence="1">
    <location>
        <begin position="151"/>
        <end position="225"/>
    </location>
</feature>
<dbReference type="GO" id="GO:0016887">
    <property type="term" value="F:ATP hydrolysis activity"/>
    <property type="evidence" value="ECO:0007669"/>
    <property type="project" value="InterPro"/>
</dbReference>
<sequence length="862" mass="96218">MSSESVDNLWHESVTRLKGVIENEESARITAAPSHDSPVAIEDAFEHYARLYVEYACLLSAFVRCHEYTVQPQKRLDIRATLESVICRVISLRHLLVKWAPPNPDVAQEGAGCQPPFPWEYFDLDKALATLHISPYSLELSTIPTYFKDDHPGLSRQERNTIVTSTPQVVNDEDSAAPEYKSDGLAGNSHVQDGDDSNESTWSNSTPRRACSEKSGTPEPPSQDQAIVMIQSNFRGHLSRKKSAEHREWLDEFIGLKVPGGSVERCQLVRNVHDIRTQRKQDQMICRANYERDLKQLKDVVRDEEGFLMQHQLREERIAWITDHTISTNTLPDSFAEFYAKDTPPAADEEGAKEKPSSASKAGGDATKKKKEGAVEEIEHPDLTPPQALISQLKECIRVYSERWQHRNTGSDRIESQSHDVEMAKDLLIRGQVRSELTKDVEEKLMSNILKMKAVQDDGKKKKSKSNKADKGGKKKKKGGGGKKGGKKEKPLPGAKLAVLQDKSVQEMLCTLVQNGLARLPRECKLDDYIGGHERQVPVVTKQEDRWTPNNPSAFQLRRAILEYCILPLGSDQIKSTLDNAQNVRSVLLYGPKKCGKSLVVEAIASELGALVIDLSSSAVGSRYESKKLATTLIHMAFTVAKEKEYAPVIILLDNCHEFFAGKSKKGKMAGKDDASGMDMSRFQKDLLIYKNQALKKEDRVLVMGCTDVPDKADLKLLKWKGPKGKPEKQGMFERSLYFPRPGHADRAILWKALLQKRVSKFQGCVPGDKLSLNFGVMASLSDGKSGGQIAEAIDFVLTEERVSNLSTRTPLAESEFEGYLDMCPPTADEGDKYLSFLRSVSGIDAILKARKKAKGEKKKKK</sequence>
<feature type="region of interest" description="Disordered" evidence="1">
    <location>
        <begin position="345"/>
        <end position="387"/>
    </location>
</feature>
<evidence type="ECO:0000313" key="3">
    <source>
        <dbReference type="EMBL" id="EJK62301.1"/>
    </source>
</evidence>
<dbReference type="Pfam" id="PF00612">
    <property type="entry name" value="IQ"/>
    <property type="match status" value="1"/>
</dbReference>
<feature type="compositionally biased region" description="Basic residues" evidence="1">
    <location>
        <begin position="473"/>
        <end position="487"/>
    </location>
</feature>
<feature type="compositionally biased region" description="Basic and acidic residues" evidence="1">
    <location>
        <begin position="372"/>
        <end position="382"/>
    </location>
</feature>
<dbReference type="OMA" id="WFIECRA"/>
<protein>
    <recommendedName>
        <fullName evidence="2">ATPase AAA-type core domain-containing protein</fullName>
    </recommendedName>
</protein>
<evidence type="ECO:0000256" key="1">
    <source>
        <dbReference type="SAM" id="MobiDB-lite"/>
    </source>
</evidence>
<dbReference type="SUPFAM" id="SSF52540">
    <property type="entry name" value="P-loop containing nucleoside triphosphate hydrolases"/>
    <property type="match status" value="1"/>
</dbReference>
<proteinExistence type="predicted"/>
<keyword evidence="4" id="KW-1185">Reference proteome</keyword>
<organism evidence="3 4">
    <name type="scientific">Thalassiosira oceanica</name>
    <name type="common">Marine diatom</name>
    <dbReference type="NCBI Taxonomy" id="159749"/>
    <lineage>
        <taxon>Eukaryota</taxon>
        <taxon>Sar</taxon>
        <taxon>Stramenopiles</taxon>
        <taxon>Ochrophyta</taxon>
        <taxon>Bacillariophyta</taxon>
        <taxon>Coscinodiscophyceae</taxon>
        <taxon>Thalassiosirophycidae</taxon>
        <taxon>Thalassiosirales</taxon>
        <taxon>Thalassiosiraceae</taxon>
        <taxon>Thalassiosira</taxon>
    </lineage>
</organism>
<reference evidence="3 4" key="1">
    <citation type="journal article" date="2012" name="Genome Biol.">
        <title>Genome and low-iron response of an oceanic diatom adapted to chronic iron limitation.</title>
        <authorList>
            <person name="Lommer M."/>
            <person name="Specht M."/>
            <person name="Roy A.S."/>
            <person name="Kraemer L."/>
            <person name="Andreson R."/>
            <person name="Gutowska M.A."/>
            <person name="Wolf J."/>
            <person name="Bergner S.V."/>
            <person name="Schilhabel M.B."/>
            <person name="Klostermeier U.C."/>
            <person name="Beiko R.G."/>
            <person name="Rosenstiel P."/>
            <person name="Hippler M."/>
            <person name="Laroche J."/>
        </authorList>
    </citation>
    <scope>NUCLEOTIDE SEQUENCE [LARGE SCALE GENOMIC DNA]</scope>
    <source>
        <strain evidence="3 4">CCMP1005</strain>
    </source>
</reference>
<dbReference type="Pfam" id="PF00004">
    <property type="entry name" value="AAA"/>
    <property type="match status" value="1"/>
</dbReference>
<dbReference type="PANTHER" id="PTHR14690:SF0">
    <property type="entry name" value="IQ MOTIF CONTAINING WITH AAA DOMAIN 1"/>
    <property type="match status" value="1"/>
</dbReference>
<feature type="compositionally biased region" description="Polar residues" evidence="1">
    <location>
        <begin position="160"/>
        <end position="169"/>
    </location>
</feature>
<dbReference type="eggNOG" id="KOG0740">
    <property type="taxonomic scope" value="Eukaryota"/>
</dbReference>
<comment type="caution">
    <text evidence="3">The sequence shown here is derived from an EMBL/GenBank/DDBJ whole genome shotgun (WGS) entry which is preliminary data.</text>
</comment>